<dbReference type="PANTHER" id="PTHR38355:SF1">
    <property type="entry name" value="OS06G0149500 PROTEIN"/>
    <property type="match status" value="1"/>
</dbReference>
<proteinExistence type="predicted"/>
<protein>
    <submittedName>
        <fullName evidence="1">Uncharacterized protein</fullName>
    </submittedName>
</protein>
<evidence type="ECO:0000313" key="2">
    <source>
        <dbReference type="Proteomes" id="UP000250235"/>
    </source>
</evidence>
<dbReference type="OrthoDB" id="1857819at2759"/>
<sequence length="157" mass="17297">MIDYYFSTYSRRYSGFPCSSKTQTPLRTRSKTENRSINRGVEHMEQIASALNRVANSNAVLNTLLAGALAALAMRSMVQQRSVEALEAEKDALLESNKIIKKTIWNWKQLLYAEAEANPPEALVPLSTLKAIYGEVSSSAVVAVGDDNNQGGKKIMI</sequence>
<dbReference type="GO" id="GO:0005739">
    <property type="term" value="C:mitochondrion"/>
    <property type="evidence" value="ECO:0007669"/>
    <property type="project" value="TreeGrafter"/>
</dbReference>
<organism evidence="1 2">
    <name type="scientific">Dorcoceras hygrometricum</name>
    <dbReference type="NCBI Taxonomy" id="472368"/>
    <lineage>
        <taxon>Eukaryota</taxon>
        <taxon>Viridiplantae</taxon>
        <taxon>Streptophyta</taxon>
        <taxon>Embryophyta</taxon>
        <taxon>Tracheophyta</taxon>
        <taxon>Spermatophyta</taxon>
        <taxon>Magnoliopsida</taxon>
        <taxon>eudicotyledons</taxon>
        <taxon>Gunneridae</taxon>
        <taxon>Pentapetalae</taxon>
        <taxon>asterids</taxon>
        <taxon>lamiids</taxon>
        <taxon>Lamiales</taxon>
        <taxon>Gesneriaceae</taxon>
        <taxon>Didymocarpoideae</taxon>
        <taxon>Trichosporeae</taxon>
        <taxon>Loxocarpinae</taxon>
        <taxon>Dorcoceras</taxon>
    </lineage>
</organism>
<gene>
    <name evidence="1" type="ORF">F511_11397</name>
</gene>
<dbReference type="Proteomes" id="UP000250235">
    <property type="component" value="Unassembled WGS sequence"/>
</dbReference>
<keyword evidence="2" id="KW-1185">Reference proteome</keyword>
<dbReference type="PANTHER" id="PTHR38355">
    <property type="entry name" value="OS06G0149500 PROTEIN"/>
    <property type="match status" value="1"/>
</dbReference>
<dbReference type="EMBL" id="KV019044">
    <property type="protein sequence ID" value="KZV16565.1"/>
    <property type="molecule type" value="Genomic_DNA"/>
</dbReference>
<accession>A0A2Z7ACA6</accession>
<dbReference type="AlphaFoldDB" id="A0A2Z7ACA6"/>
<evidence type="ECO:0000313" key="1">
    <source>
        <dbReference type="EMBL" id="KZV16565.1"/>
    </source>
</evidence>
<reference evidence="1 2" key="1">
    <citation type="journal article" date="2015" name="Proc. Natl. Acad. Sci. U.S.A.">
        <title>The resurrection genome of Boea hygrometrica: A blueprint for survival of dehydration.</title>
        <authorList>
            <person name="Xiao L."/>
            <person name="Yang G."/>
            <person name="Zhang L."/>
            <person name="Yang X."/>
            <person name="Zhao S."/>
            <person name="Ji Z."/>
            <person name="Zhou Q."/>
            <person name="Hu M."/>
            <person name="Wang Y."/>
            <person name="Chen M."/>
            <person name="Xu Y."/>
            <person name="Jin H."/>
            <person name="Xiao X."/>
            <person name="Hu G."/>
            <person name="Bao F."/>
            <person name="Hu Y."/>
            <person name="Wan P."/>
            <person name="Li L."/>
            <person name="Deng X."/>
            <person name="Kuang T."/>
            <person name="Xiang C."/>
            <person name="Zhu J.K."/>
            <person name="Oliver M.J."/>
            <person name="He Y."/>
        </authorList>
    </citation>
    <scope>NUCLEOTIDE SEQUENCE [LARGE SCALE GENOMIC DNA]</scope>
    <source>
        <strain evidence="2">cv. XS01</strain>
    </source>
</reference>
<name>A0A2Z7ACA6_9LAMI</name>